<keyword evidence="4" id="KW-0274">FAD</keyword>
<reference evidence="7 8" key="1">
    <citation type="submission" date="2018-03" db="EMBL/GenBank/DDBJ databases">
        <title>Draft genome of Deinococcus sp. OD32.</title>
        <authorList>
            <person name="Wang X.-P."/>
            <person name="Du Z.-J."/>
        </authorList>
    </citation>
    <scope>NUCLEOTIDE SEQUENCE [LARGE SCALE GENOMIC DNA]</scope>
    <source>
        <strain evidence="7 8">OD32</strain>
    </source>
</reference>
<dbReference type="Pfam" id="PF01266">
    <property type="entry name" value="DAO"/>
    <property type="match status" value="1"/>
</dbReference>
<dbReference type="InterPro" id="IPR036188">
    <property type="entry name" value="FAD/NAD-bd_sf"/>
</dbReference>
<dbReference type="EMBL" id="PYSV01000015">
    <property type="protein sequence ID" value="PTA67108.1"/>
    <property type="molecule type" value="Genomic_DNA"/>
</dbReference>
<evidence type="ECO:0000256" key="2">
    <source>
        <dbReference type="ARBA" id="ARBA00006796"/>
    </source>
</evidence>
<evidence type="ECO:0000313" key="7">
    <source>
        <dbReference type="EMBL" id="PTA67108.1"/>
    </source>
</evidence>
<proteinExistence type="inferred from homology"/>
<dbReference type="InterPro" id="IPR039651">
    <property type="entry name" value="FixC-like"/>
</dbReference>
<dbReference type="GO" id="GO:0016491">
    <property type="term" value="F:oxidoreductase activity"/>
    <property type="evidence" value="ECO:0007669"/>
    <property type="project" value="UniProtKB-KW"/>
</dbReference>
<evidence type="ECO:0000256" key="5">
    <source>
        <dbReference type="ARBA" id="ARBA00023002"/>
    </source>
</evidence>
<dbReference type="SUPFAM" id="SSF51905">
    <property type="entry name" value="FAD/NAD(P)-binding domain"/>
    <property type="match status" value="1"/>
</dbReference>
<keyword evidence="5" id="KW-0560">Oxidoreductase</keyword>
<dbReference type="PANTHER" id="PTHR43624">
    <property type="entry name" value="ELECTRON TRANSFER FLAVOPROTEIN-QUINONE OXIDOREDUCTASE YDIS-RELATED"/>
    <property type="match status" value="1"/>
</dbReference>
<name>A0A2T3W5E5_9DEIO</name>
<keyword evidence="8" id="KW-1185">Reference proteome</keyword>
<evidence type="ECO:0000259" key="6">
    <source>
        <dbReference type="Pfam" id="PF01266"/>
    </source>
</evidence>
<evidence type="ECO:0000256" key="1">
    <source>
        <dbReference type="ARBA" id="ARBA00001974"/>
    </source>
</evidence>
<dbReference type="Gene3D" id="3.50.50.60">
    <property type="entry name" value="FAD/NAD(P)-binding domain"/>
    <property type="match status" value="1"/>
</dbReference>
<sequence>MSAPLPAAPGRVWAHVGQPFAPSPYDVAVVGAGRMGAAAALFLRQQAPALRLLLVEEGGLPNEDGATILAPGVWSLSGLAPEHHGAARWTRGALQALGGTGWEARELVSLHAEPAPGRVPTAQTLARWPDMGALVNPAALPWAELDPDAGMYRPGHAALHAAQAAIRAGADLLLNTRAAPQPGGGLCLERLTVTNTHQIVTHETHLVTARAVVLAAGAKGPWLAECALGVHTRHARAYRQTPHLAVPSGAHSPVLRAGGLTLRPQHGAYTLIPPLHGRDPHGYQPSGGGLTGVPTGLRRETLEDLVALMDAVPALATEALHLGRSLADVPGAWLALPGGRADGPPTFEPLDEHTWLLLGGPHADTLGLHAARELAQAVAETLN</sequence>
<keyword evidence="3" id="KW-0285">Flavoprotein</keyword>
<accession>A0A2T3W5E5</accession>
<comment type="caution">
    <text evidence="7">The sequence shown here is derived from an EMBL/GenBank/DDBJ whole genome shotgun (WGS) entry which is preliminary data.</text>
</comment>
<comment type="similarity">
    <text evidence="2">Belongs to the ETF-QO/FixC family.</text>
</comment>
<dbReference type="Proteomes" id="UP000240317">
    <property type="component" value="Unassembled WGS sequence"/>
</dbReference>
<feature type="domain" description="FAD dependent oxidoreductase" evidence="6">
    <location>
        <begin position="26"/>
        <end position="376"/>
    </location>
</feature>
<comment type="cofactor">
    <cofactor evidence="1">
        <name>FAD</name>
        <dbReference type="ChEBI" id="CHEBI:57692"/>
    </cofactor>
</comment>
<evidence type="ECO:0000313" key="8">
    <source>
        <dbReference type="Proteomes" id="UP000240317"/>
    </source>
</evidence>
<dbReference type="AlphaFoldDB" id="A0A2T3W5E5"/>
<dbReference type="RefSeq" id="WP_107138846.1">
    <property type="nucleotide sequence ID" value="NZ_PYSV01000015.1"/>
</dbReference>
<dbReference type="InterPro" id="IPR006076">
    <property type="entry name" value="FAD-dep_OxRdtase"/>
</dbReference>
<dbReference type="Gene3D" id="3.30.9.10">
    <property type="entry name" value="D-Amino Acid Oxidase, subunit A, domain 2"/>
    <property type="match status" value="1"/>
</dbReference>
<gene>
    <name evidence="7" type="ORF">C8263_14420</name>
</gene>
<organism evidence="7 8">
    <name type="scientific">Deinococcus arcticus</name>
    <dbReference type="NCBI Taxonomy" id="2136176"/>
    <lineage>
        <taxon>Bacteria</taxon>
        <taxon>Thermotogati</taxon>
        <taxon>Deinococcota</taxon>
        <taxon>Deinococci</taxon>
        <taxon>Deinococcales</taxon>
        <taxon>Deinococcaceae</taxon>
        <taxon>Deinococcus</taxon>
    </lineage>
</organism>
<evidence type="ECO:0000256" key="4">
    <source>
        <dbReference type="ARBA" id="ARBA00022827"/>
    </source>
</evidence>
<evidence type="ECO:0000256" key="3">
    <source>
        <dbReference type="ARBA" id="ARBA00022630"/>
    </source>
</evidence>
<dbReference type="OrthoDB" id="63740at2"/>
<protein>
    <submittedName>
        <fullName evidence="7">FAD-dependent oxidoreductase</fullName>
    </submittedName>
</protein>
<dbReference type="PANTHER" id="PTHR43624:SF2">
    <property type="entry name" value="ELECTRON TRANSFER FLAVOPROTEIN-QUINONE OXIDOREDUCTASE YDIS-RELATED"/>
    <property type="match status" value="1"/>
</dbReference>